<proteinExistence type="predicted"/>
<dbReference type="RefSeq" id="WP_306706541.1">
    <property type="nucleotide sequence ID" value="NZ_JAUJFI010000050.1"/>
</dbReference>
<protein>
    <submittedName>
        <fullName evidence="1">Uncharacterized protein</fullName>
    </submittedName>
</protein>
<gene>
    <name evidence="1" type="ORF">QSG27_12430</name>
</gene>
<evidence type="ECO:0000313" key="2">
    <source>
        <dbReference type="Proteomes" id="UP001227317"/>
    </source>
</evidence>
<accession>A0ABU0WH19</accession>
<evidence type="ECO:0000313" key="1">
    <source>
        <dbReference type="EMBL" id="MDQ2103498.1"/>
    </source>
</evidence>
<dbReference type="EMBL" id="JAUJFI010000050">
    <property type="protein sequence ID" value="MDQ2103498.1"/>
    <property type="molecule type" value="Genomic_DNA"/>
</dbReference>
<dbReference type="Proteomes" id="UP001227317">
    <property type="component" value="Unassembled WGS sequence"/>
</dbReference>
<keyword evidence="2" id="KW-1185">Reference proteome</keyword>
<name>A0ABU0WH19_9PROT</name>
<organism evidence="1 2">
    <name type="scientific">Azospirillum isscasi</name>
    <dbReference type="NCBI Taxonomy" id="3053926"/>
    <lineage>
        <taxon>Bacteria</taxon>
        <taxon>Pseudomonadati</taxon>
        <taxon>Pseudomonadota</taxon>
        <taxon>Alphaproteobacteria</taxon>
        <taxon>Rhodospirillales</taxon>
        <taxon>Azospirillaceae</taxon>
        <taxon>Azospirillum</taxon>
    </lineage>
</organism>
<sequence>MKAMLLGFAAAIVIAIGASVALTSVDHSSATRFSSSSVRL</sequence>
<reference evidence="1 2" key="1">
    <citation type="submission" date="2023-06" db="EMBL/GenBank/DDBJ databases">
        <title>Azospirillum isscasensis sp.nov, a bacterium isolated from rhizosphere soil of rice.</title>
        <authorList>
            <person name="Wang H."/>
        </authorList>
    </citation>
    <scope>NUCLEOTIDE SEQUENCE [LARGE SCALE GENOMIC DNA]</scope>
    <source>
        <strain evidence="1 2">C340-1</strain>
    </source>
</reference>
<comment type="caution">
    <text evidence="1">The sequence shown here is derived from an EMBL/GenBank/DDBJ whole genome shotgun (WGS) entry which is preliminary data.</text>
</comment>